<evidence type="ECO:0000313" key="2">
    <source>
        <dbReference type="Proteomes" id="UP001054945"/>
    </source>
</evidence>
<protein>
    <submittedName>
        <fullName evidence="1">Uncharacterized protein</fullName>
    </submittedName>
</protein>
<name>A0AAV4NX22_CAEEX</name>
<dbReference type="Proteomes" id="UP001054945">
    <property type="component" value="Unassembled WGS sequence"/>
</dbReference>
<gene>
    <name evidence="1" type="ORF">CEXT_484111</name>
</gene>
<reference evidence="1 2" key="1">
    <citation type="submission" date="2021-06" db="EMBL/GenBank/DDBJ databases">
        <title>Caerostris extrusa draft genome.</title>
        <authorList>
            <person name="Kono N."/>
            <person name="Arakawa K."/>
        </authorList>
    </citation>
    <scope>NUCLEOTIDE SEQUENCE [LARGE SCALE GENOMIC DNA]</scope>
</reference>
<proteinExistence type="predicted"/>
<dbReference type="AlphaFoldDB" id="A0AAV4NX22"/>
<organism evidence="1 2">
    <name type="scientific">Caerostris extrusa</name>
    <name type="common">Bark spider</name>
    <name type="synonym">Caerostris bankana</name>
    <dbReference type="NCBI Taxonomy" id="172846"/>
    <lineage>
        <taxon>Eukaryota</taxon>
        <taxon>Metazoa</taxon>
        <taxon>Ecdysozoa</taxon>
        <taxon>Arthropoda</taxon>
        <taxon>Chelicerata</taxon>
        <taxon>Arachnida</taxon>
        <taxon>Araneae</taxon>
        <taxon>Araneomorphae</taxon>
        <taxon>Entelegynae</taxon>
        <taxon>Araneoidea</taxon>
        <taxon>Araneidae</taxon>
        <taxon>Caerostris</taxon>
    </lineage>
</organism>
<comment type="caution">
    <text evidence="1">The sequence shown here is derived from an EMBL/GenBank/DDBJ whole genome shotgun (WGS) entry which is preliminary data.</text>
</comment>
<sequence length="72" mass="8491">MVELFCYFSRNRPRCTAMPAHFNMKSEKRDTLISRLGHHSLTFEMEMNLRMTSAPPTTPFDSFLRSRHQNIA</sequence>
<dbReference type="EMBL" id="BPLR01021426">
    <property type="protein sequence ID" value="GIX89440.1"/>
    <property type="molecule type" value="Genomic_DNA"/>
</dbReference>
<accession>A0AAV4NX22</accession>
<evidence type="ECO:0000313" key="1">
    <source>
        <dbReference type="EMBL" id="GIX89440.1"/>
    </source>
</evidence>
<keyword evidence="2" id="KW-1185">Reference proteome</keyword>